<dbReference type="EMBL" id="HBUF01293122">
    <property type="protein sequence ID" value="CAG6689644.1"/>
    <property type="molecule type" value="Transcribed_RNA"/>
</dbReference>
<reference evidence="1" key="1">
    <citation type="submission" date="2021-05" db="EMBL/GenBank/DDBJ databases">
        <authorList>
            <person name="Alioto T."/>
            <person name="Alioto T."/>
            <person name="Gomez Garrido J."/>
        </authorList>
    </citation>
    <scope>NUCLEOTIDE SEQUENCE</scope>
</reference>
<proteinExistence type="predicted"/>
<sequence>MSSSEEYDSGPSKPKKKFCKKYDKRVSKTLLGLNEFKGWLEIDGKIARCIPCYRKEIKGGKSELSRHAKSGIHIQNMKSASAQSSVGEFVSQTTKVNKLETSMCAFIAEHNLPLSFSEHLVTFIKSLPDQETIRKVQLGKQKATNIIRQGLRVHFNKELIKTLEKQYFSIGQLRKKKLASSDSILRENMENKELQVF</sequence>
<name>A0A8D8XC75_9HEMI</name>
<dbReference type="AlphaFoldDB" id="A0A8D8XC75"/>
<evidence type="ECO:0000313" key="1">
    <source>
        <dbReference type="EMBL" id="CAG6689644.1"/>
    </source>
</evidence>
<organism evidence="1">
    <name type="scientific">Cacopsylla melanoneura</name>
    <dbReference type="NCBI Taxonomy" id="428564"/>
    <lineage>
        <taxon>Eukaryota</taxon>
        <taxon>Metazoa</taxon>
        <taxon>Ecdysozoa</taxon>
        <taxon>Arthropoda</taxon>
        <taxon>Hexapoda</taxon>
        <taxon>Insecta</taxon>
        <taxon>Pterygota</taxon>
        <taxon>Neoptera</taxon>
        <taxon>Paraneoptera</taxon>
        <taxon>Hemiptera</taxon>
        <taxon>Sternorrhyncha</taxon>
        <taxon>Psylloidea</taxon>
        <taxon>Psyllidae</taxon>
        <taxon>Psyllinae</taxon>
        <taxon>Cacopsylla</taxon>
    </lineage>
</organism>
<accession>A0A8D8XC75</accession>
<protein>
    <submittedName>
        <fullName evidence="1">Uncharacterized protein</fullName>
    </submittedName>
</protein>